<evidence type="ECO:0000259" key="1">
    <source>
        <dbReference type="Pfam" id="PF19838"/>
    </source>
</evidence>
<dbReference type="InterPro" id="IPR045659">
    <property type="entry name" value="LptD_2"/>
</dbReference>
<evidence type="ECO:0000313" key="2">
    <source>
        <dbReference type="EMBL" id="HGE78623.1"/>
    </source>
</evidence>
<dbReference type="InterPro" id="IPR050218">
    <property type="entry name" value="LptD"/>
</dbReference>
<name>A0A7V3RIB2_UNCW3</name>
<dbReference type="GO" id="GO:0009279">
    <property type="term" value="C:cell outer membrane"/>
    <property type="evidence" value="ECO:0007669"/>
    <property type="project" value="TreeGrafter"/>
</dbReference>
<proteinExistence type="predicted"/>
<dbReference type="Pfam" id="PF19838">
    <property type="entry name" value="LptD_2"/>
    <property type="match status" value="2"/>
</dbReference>
<gene>
    <name evidence="2" type="ORF">ENX68_06475</name>
</gene>
<dbReference type="EMBL" id="DTOZ01000158">
    <property type="protein sequence ID" value="HGE78623.1"/>
    <property type="molecule type" value="Genomic_DNA"/>
</dbReference>
<dbReference type="AlphaFoldDB" id="A0A7V3RIB2"/>
<reference evidence="2" key="1">
    <citation type="journal article" date="2020" name="mSystems">
        <title>Genome- and Community-Level Interaction Insights into Carbon Utilization and Element Cycling Functions of Hydrothermarchaeota in Hydrothermal Sediment.</title>
        <authorList>
            <person name="Zhou Z."/>
            <person name="Liu Y."/>
            <person name="Xu W."/>
            <person name="Pan J."/>
            <person name="Luo Z.H."/>
            <person name="Li M."/>
        </authorList>
    </citation>
    <scope>NUCLEOTIDE SEQUENCE [LARGE SCALE GENOMIC DNA]</scope>
    <source>
        <strain evidence="2">SpSt-961</strain>
    </source>
</reference>
<organism evidence="2">
    <name type="scientific">candidate division WOR-3 bacterium</name>
    <dbReference type="NCBI Taxonomy" id="2052148"/>
    <lineage>
        <taxon>Bacteria</taxon>
        <taxon>Bacteria division WOR-3</taxon>
    </lineage>
</organism>
<sequence length="669" mass="77270">MIFFILPLFVNDTLMDTTDIVKYSAKSIIYELDSSIVILNDSAYITYHDIQLFSDRAYYYINKKTLEAFGFCHLKQVNDSIRGSHLRYNLETKKAMMDIGKTQIQKGFIEGKKIYWVGEKVVNSYDGKYTTCNDSPPHYYFYAPKMKVYLGDMVIARPIYLYIYDIPVIAAPFWFVPISSKRKSGLLPFKAGNSRIYGKYIRGFAYYYVISDYADLTLQIDAYEKKGVMPYLEGVWDYSPYSSGNFLVNYIKELDTKLTRYSIELRNNSSYFLLGSSFNCDIKYLSDNRYRSDYAETTIIWVDREITSQATLNRDIGEIKNTLILERKIDFGDTTITERFPFWTVTTPSRQLFSFLTYSFSGHISYDRRSTPSYQSKAGGANIHTTPSFKHNVSNLFSIAPGLDMDFAIYDQDTLGNKFPSRFGYSFFTNVSTNLYRVFSPGIFGVNGILHTVTPYISYQYTPDFKFGRFPAVYGIPGYSKTNSLSFALNQEFEAKVGEKNEKKNFAQISLSSGYNLLNDTISPINFSINLPLNPFPKPITGFNNRISGNYNIYTGDYTYSIDEGMSIQTKNFELNLYQSYTKGGKYQISFSGKINPTHNWSAAYSARYDYQLKKFVDYSITLTRNLHCWEGIFSFSQFQNDWRYDFKVRIKEIPEVAIGRGLLGYLIE</sequence>
<dbReference type="GO" id="GO:1990351">
    <property type="term" value="C:transporter complex"/>
    <property type="evidence" value="ECO:0007669"/>
    <property type="project" value="TreeGrafter"/>
</dbReference>
<protein>
    <submittedName>
        <fullName evidence="2">LPS-assembly protein LptD</fullName>
    </submittedName>
</protein>
<feature type="domain" description="LPS-assembly protein LptD central" evidence="1">
    <location>
        <begin position="412"/>
        <end position="532"/>
    </location>
</feature>
<dbReference type="PANTHER" id="PTHR30189">
    <property type="entry name" value="LPS-ASSEMBLY PROTEIN"/>
    <property type="match status" value="1"/>
</dbReference>
<feature type="domain" description="LPS-assembly protein LptD central" evidence="1">
    <location>
        <begin position="154"/>
        <end position="353"/>
    </location>
</feature>
<comment type="caution">
    <text evidence="2">The sequence shown here is derived from an EMBL/GenBank/DDBJ whole genome shotgun (WGS) entry which is preliminary data.</text>
</comment>
<accession>A0A7V3RIB2</accession>
<dbReference type="PANTHER" id="PTHR30189:SF1">
    <property type="entry name" value="LPS-ASSEMBLY PROTEIN LPTD"/>
    <property type="match status" value="1"/>
</dbReference>